<dbReference type="AlphaFoldDB" id="A3U6P5"/>
<keyword evidence="3" id="KW-1185">Reference proteome</keyword>
<dbReference type="EMBL" id="CP002046">
    <property type="protein sequence ID" value="EAP87912.1"/>
    <property type="molecule type" value="Genomic_DNA"/>
</dbReference>
<gene>
    <name evidence="2" type="ordered locus">CA2559_04115</name>
</gene>
<evidence type="ECO:0000313" key="2">
    <source>
        <dbReference type="EMBL" id="EAP87912.1"/>
    </source>
</evidence>
<dbReference type="eggNOG" id="ENOG502ZC26">
    <property type="taxonomic scope" value="Bacteria"/>
</dbReference>
<dbReference type="OrthoDB" id="9814425at2"/>
<sequence length="189" mass="21632">MKILVTLILSILTTSLAVAQYNFEPTTENPFGQPHPDAPQQLKDFEPMIGICDCKSMSRMPDGSWSDAVDMQWTFKYIMNGMAVQDETLKADGKHSGSIRQFIADSSKWYVHYYSSNAPSLVLPTWEGKKKDGAIVLYRNQKSPNGIDGFYRLTFYDMTKTGYKWIGEWVSKDESIEYPTWKIDCARKI</sequence>
<protein>
    <recommendedName>
        <fullName evidence="4">Secreted protein</fullName>
    </recommendedName>
</protein>
<evidence type="ECO:0000256" key="1">
    <source>
        <dbReference type="SAM" id="SignalP"/>
    </source>
</evidence>
<dbReference type="KEGG" id="cat:CA2559_04115"/>
<dbReference type="STRING" id="216432.CA2559_04115"/>
<feature type="chain" id="PRO_5002660482" description="Secreted protein" evidence="1">
    <location>
        <begin position="20"/>
        <end position="189"/>
    </location>
</feature>
<proteinExistence type="predicted"/>
<organism evidence="2 3">
    <name type="scientific">Croceibacter atlanticus (strain ATCC BAA-628 / JCM 21780 / CIP 108009 / IAM 15332 / KCTC 12090 / HTCC2559)</name>
    <dbReference type="NCBI Taxonomy" id="216432"/>
    <lineage>
        <taxon>Bacteria</taxon>
        <taxon>Pseudomonadati</taxon>
        <taxon>Bacteroidota</taxon>
        <taxon>Flavobacteriia</taxon>
        <taxon>Flavobacteriales</taxon>
        <taxon>Flavobacteriaceae</taxon>
        <taxon>Croceibacter</taxon>
    </lineage>
</organism>
<dbReference type="RefSeq" id="WP_013186588.1">
    <property type="nucleotide sequence ID" value="NC_014230.1"/>
</dbReference>
<evidence type="ECO:0000313" key="3">
    <source>
        <dbReference type="Proteomes" id="UP000002297"/>
    </source>
</evidence>
<keyword evidence="1" id="KW-0732">Signal</keyword>
<dbReference type="Proteomes" id="UP000002297">
    <property type="component" value="Chromosome"/>
</dbReference>
<evidence type="ECO:0008006" key="4">
    <source>
        <dbReference type="Google" id="ProtNLM"/>
    </source>
</evidence>
<feature type="signal peptide" evidence="1">
    <location>
        <begin position="1"/>
        <end position="19"/>
    </location>
</feature>
<reference evidence="2 3" key="1">
    <citation type="journal article" date="2010" name="J. Bacteriol.">
        <title>The complete genome sequence of Croceibacter atlanticus HTCC2559T.</title>
        <authorList>
            <person name="Oh H.M."/>
            <person name="Kang I."/>
            <person name="Ferriera S."/>
            <person name="Giovannoni S.J."/>
            <person name="Cho J.C."/>
        </authorList>
    </citation>
    <scope>NUCLEOTIDE SEQUENCE [LARGE SCALE GENOMIC DNA]</scope>
    <source>
        <strain evidence="3">ATCC BAA-628 / HTCC2559 / KCTC 12090</strain>
    </source>
</reference>
<accession>A3U6P5</accession>
<name>A3U6P5_CROAH</name>
<dbReference type="GeneID" id="89452615"/>
<dbReference type="HOGENOM" id="CLU_1432370_0_0_10"/>